<feature type="repeat" description="TPR" evidence="1">
    <location>
        <begin position="40"/>
        <end position="73"/>
    </location>
</feature>
<dbReference type="SUPFAM" id="SSF48452">
    <property type="entry name" value="TPR-like"/>
    <property type="match status" value="1"/>
</dbReference>
<feature type="compositionally biased region" description="Acidic residues" evidence="2">
    <location>
        <begin position="266"/>
        <end position="275"/>
    </location>
</feature>
<dbReference type="PROSITE" id="PS50293">
    <property type="entry name" value="TPR_REGION"/>
    <property type="match status" value="1"/>
</dbReference>
<protein>
    <submittedName>
        <fullName evidence="3">Uncharacterized protein</fullName>
    </submittedName>
</protein>
<feature type="compositionally biased region" description="Basic and acidic residues" evidence="2">
    <location>
        <begin position="247"/>
        <end position="265"/>
    </location>
</feature>
<dbReference type="InterPro" id="IPR019734">
    <property type="entry name" value="TPR_rpt"/>
</dbReference>
<dbReference type="Gene3D" id="1.25.40.10">
    <property type="entry name" value="Tetratricopeptide repeat domain"/>
    <property type="match status" value="1"/>
</dbReference>
<dbReference type="Proteomes" id="UP000177900">
    <property type="component" value="Unassembled WGS sequence"/>
</dbReference>
<dbReference type="InterPro" id="IPR011990">
    <property type="entry name" value="TPR-like_helical_dom_sf"/>
</dbReference>
<dbReference type="SMART" id="SM00028">
    <property type="entry name" value="TPR"/>
    <property type="match status" value="1"/>
</dbReference>
<dbReference type="PROSITE" id="PS50005">
    <property type="entry name" value="TPR"/>
    <property type="match status" value="1"/>
</dbReference>
<comment type="caution">
    <text evidence="3">The sequence shown here is derived from an EMBL/GenBank/DDBJ whole genome shotgun (WGS) entry which is preliminary data.</text>
</comment>
<dbReference type="Pfam" id="PF00515">
    <property type="entry name" value="TPR_1"/>
    <property type="match status" value="1"/>
</dbReference>
<dbReference type="AlphaFoldDB" id="A0A1G1WGX4"/>
<name>A0A1G1WGX4_9BACT</name>
<sequence>MGEADLDPKNKESIDAALSQDWERALKLNLELQKSYPKNINILNRLAHSHLELGQLEKAKATYNKALKLDPYNQIANKNLKNLTGLKSKDIKKSGAALFDPKIFLEEPGKTKVLNLEDVAMPKILAPLRTGDQLKLTASGKDIIIFSKNGSRLGKLDPDWSDQIATALRAGSRFEAYLKSIQLIREGTSLVTVFVKETHRAGKLANKPPFPSESTDFTPYVREGTLNYLNEIVTQTDEEIDEESDITEVKESRTDVPESIERLAEAEDESNFDEE</sequence>
<accession>A0A1G1WGX4</accession>
<evidence type="ECO:0000313" key="3">
    <source>
        <dbReference type="EMBL" id="OGY26956.1"/>
    </source>
</evidence>
<organism evidence="3 4">
    <name type="scientific">Candidatus Woykebacteria bacterium RIFCSPHIGHO2_01_FULL_39_12</name>
    <dbReference type="NCBI Taxonomy" id="1802599"/>
    <lineage>
        <taxon>Bacteria</taxon>
        <taxon>Candidatus Woykeibacteriota</taxon>
    </lineage>
</organism>
<dbReference type="EMBL" id="MHCV01000044">
    <property type="protein sequence ID" value="OGY26956.1"/>
    <property type="molecule type" value="Genomic_DNA"/>
</dbReference>
<keyword evidence="1" id="KW-0802">TPR repeat</keyword>
<evidence type="ECO:0000313" key="4">
    <source>
        <dbReference type="Proteomes" id="UP000177900"/>
    </source>
</evidence>
<feature type="region of interest" description="Disordered" evidence="2">
    <location>
        <begin position="238"/>
        <end position="275"/>
    </location>
</feature>
<proteinExistence type="predicted"/>
<evidence type="ECO:0000256" key="1">
    <source>
        <dbReference type="PROSITE-ProRule" id="PRU00339"/>
    </source>
</evidence>
<reference evidence="3 4" key="1">
    <citation type="journal article" date="2016" name="Nat. Commun.">
        <title>Thousands of microbial genomes shed light on interconnected biogeochemical processes in an aquifer system.</title>
        <authorList>
            <person name="Anantharaman K."/>
            <person name="Brown C.T."/>
            <person name="Hug L.A."/>
            <person name="Sharon I."/>
            <person name="Castelle C.J."/>
            <person name="Probst A.J."/>
            <person name="Thomas B.C."/>
            <person name="Singh A."/>
            <person name="Wilkins M.J."/>
            <person name="Karaoz U."/>
            <person name="Brodie E.L."/>
            <person name="Williams K.H."/>
            <person name="Hubbard S.S."/>
            <person name="Banfield J.F."/>
        </authorList>
    </citation>
    <scope>NUCLEOTIDE SEQUENCE [LARGE SCALE GENOMIC DNA]</scope>
</reference>
<evidence type="ECO:0000256" key="2">
    <source>
        <dbReference type="SAM" id="MobiDB-lite"/>
    </source>
</evidence>
<gene>
    <name evidence="3" type="ORF">A2864_01195</name>
</gene>